<organism evidence="1">
    <name type="scientific">Xenorhabdus szentirmaii</name>
    <dbReference type="NCBI Taxonomy" id="290112"/>
    <lineage>
        <taxon>Bacteria</taxon>
        <taxon>Pseudomonadati</taxon>
        <taxon>Pseudomonadota</taxon>
        <taxon>Gammaproteobacteria</taxon>
        <taxon>Enterobacterales</taxon>
        <taxon>Morganellaceae</taxon>
        <taxon>Xenorhabdus</taxon>
    </lineage>
</organism>
<dbReference type="RefSeq" id="WP_323869381.1">
    <property type="nucleotide sequence ID" value="NZ_JACXBF010000386.1"/>
</dbReference>
<comment type="caution">
    <text evidence="1">The sequence shown here is derived from an EMBL/GenBank/DDBJ whole genome shotgun (WGS) entry which is preliminary data.</text>
</comment>
<reference evidence="1" key="2">
    <citation type="journal article" date="2024" name="Toxins">
        <title>Genome Sequence Analysis of Native Xenorhabdus Strains Isolated from Entomopathogenic Nematodes in Argentina.</title>
        <authorList>
            <person name="Palma L."/>
            <person name="Frizzo L."/>
            <person name="Kaiser S."/>
            <person name="Berry C."/>
            <person name="Caballero P."/>
            <person name="Bode H.B."/>
            <person name="Del Valle E.E."/>
        </authorList>
    </citation>
    <scope>NUCLEOTIDE SEQUENCE</scope>
    <source>
        <strain evidence="1">M</strain>
    </source>
</reference>
<dbReference type="EMBL" id="JACXBF010000386">
    <property type="protein sequence ID" value="MBD2801784.1"/>
    <property type="molecule type" value="Genomic_DNA"/>
</dbReference>
<dbReference type="AlphaFoldDB" id="A0AAW3YXS0"/>
<sequence length="145" mass="16660">MEFNEELFYTWLLDQPAIKRNSTKWKIAHCMVCLLELSVENAGKKVQARQLFERANINKAGLHYAVGGIKKLWIMIQRATSDYVHCLSETQKSIINVIFSDKLQPNSASNSVENKPDVRLMDYPSALSLMIQRDYSIYRMSWAGG</sequence>
<accession>A0AAW3YXS0</accession>
<protein>
    <submittedName>
        <fullName evidence="1">Uncharacterized protein</fullName>
    </submittedName>
</protein>
<proteinExistence type="predicted"/>
<name>A0AAW3YXS0_9GAMM</name>
<reference evidence="1" key="1">
    <citation type="submission" date="2020-09" db="EMBL/GenBank/DDBJ databases">
        <authorList>
            <person name="Palma L."/>
            <person name="Caballero P."/>
            <person name="Berry C."/>
            <person name="Del Valle E."/>
        </authorList>
    </citation>
    <scope>NUCLEOTIDE SEQUENCE</scope>
    <source>
        <strain evidence="1">M</strain>
    </source>
</reference>
<dbReference type="Proteomes" id="UP001193920">
    <property type="component" value="Unassembled WGS sequence"/>
</dbReference>
<gene>
    <name evidence="1" type="ORF">ID854_15380</name>
</gene>
<evidence type="ECO:0000313" key="1">
    <source>
        <dbReference type="EMBL" id="MBD2801784.1"/>
    </source>
</evidence>